<dbReference type="Pfam" id="PF01476">
    <property type="entry name" value="LysM"/>
    <property type="match status" value="1"/>
</dbReference>
<evidence type="ECO:0000259" key="1">
    <source>
        <dbReference type="Pfam" id="PF01476"/>
    </source>
</evidence>
<dbReference type="AlphaFoldDB" id="A0A3S3BL75"/>
<keyword evidence="3" id="KW-1185">Reference proteome</keyword>
<evidence type="ECO:0000313" key="3">
    <source>
        <dbReference type="Proteomes" id="UP000283479"/>
    </source>
</evidence>
<dbReference type="Proteomes" id="UP000283479">
    <property type="component" value="Unassembled WGS sequence"/>
</dbReference>
<proteinExistence type="predicted"/>
<dbReference type="EMBL" id="RKLO01000002">
    <property type="protein sequence ID" value="RVW03939.1"/>
    <property type="molecule type" value="Genomic_DNA"/>
</dbReference>
<reference evidence="2 3" key="1">
    <citation type="submission" date="2018-11" db="EMBL/GenBank/DDBJ databases">
        <title>Rhodococcus spongicola sp. nov. and Rhodococcus xishaensis sp. nov. from marine sponges.</title>
        <authorList>
            <person name="Li L."/>
            <person name="Lin H.W."/>
        </authorList>
    </citation>
    <scope>NUCLEOTIDE SEQUENCE [LARGE SCALE GENOMIC DNA]</scope>
    <source>
        <strain evidence="2 3">LHW51113</strain>
    </source>
</reference>
<name>A0A3S3BL75_9NOCA</name>
<feature type="domain" description="LysM" evidence="1">
    <location>
        <begin position="36"/>
        <end position="83"/>
    </location>
</feature>
<gene>
    <name evidence="2" type="ORF">EGT50_05395</name>
</gene>
<sequence>MVAAVVLTIGVVVGMDALARLAAEPDGIPAETATVQVRDGETLSAVASRIAPGAPIGRVVDRIMELNDMPGVSVRAGQTLLAPVSLSG</sequence>
<organism evidence="2 3">
    <name type="scientific">Rhodococcus xishaensis</name>
    <dbReference type="NCBI Taxonomy" id="2487364"/>
    <lineage>
        <taxon>Bacteria</taxon>
        <taxon>Bacillati</taxon>
        <taxon>Actinomycetota</taxon>
        <taxon>Actinomycetes</taxon>
        <taxon>Mycobacteriales</taxon>
        <taxon>Nocardiaceae</taxon>
        <taxon>Rhodococcus</taxon>
    </lineage>
</organism>
<dbReference type="Gene3D" id="3.10.350.10">
    <property type="entry name" value="LysM domain"/>
    <property type="match status" value="1"/>
</dbReference>
<protein>
    <submittedName>
        <fullName evidence="2">LysM peptidoglycan-binding domain-containing protein</fullName>
    </submittedName>
</protein>
<evidence type="ECO:0000313" key="2">
    <source>
        <dbReference type="EMBL" id="RVW03939.1"/>
    </source>
</evidence>
<accession>A0A3S3BL75</accession>
<comment type="caution">
    <text evidence="2">The sequence shown here is derived from an EMBL/GenBank/DDBJ whole genome shotgun (WGS) entry which is preliminary data.</text>
</comment>
<dbReference type="InterPro" id="IPR036779">
    <property type="entry name" value="LysM_dom_sf"/>
</dbReference>
<dbReference type="InterPro" id="IPR018392">
    <property type="entry name" value="LysM"/>
</dbReference>